<organism evidence="2 3">
    <name type="scientific">Tanacetum coccineum</name>
    <dbReference type="NCBI Taxonomy" id="301880"/>
    <lineage>
        <taxon>Eukaryota</taxon>
        <taxon>Viridiplantae</taxon>
        <taxon>Streptophyta</taxon>
        <taxon>Embryophyta</taxon>
        <taxon>Tracheophyta</taxon>
        <taxon>Spermatophyta</taxon>
        <taxon>Magnoliopsida</taxon>
        <taxon>eudicotyledons</taxon>
        <taxon>Gunneridae</taxon>
        <taxon>Pentapetalae</taxon>
        <taxon>asterids</taxon>
        <taxon>campanulids</taxon>
        <taxon>Asterales</taxon>
        <taxon>Asteraceae</taxon>
        <taxon>Asteroideae</taxon>
        <taxon>Anthemideae</taxon>
        <taxon>Anthemidinae</taxon>
        <taxon>Tanacetum</taxon>
    </lineage>
</organism>
<dbReference type="EMBL" id="BQNB010012642">
    <property type="protein sequence ID" value="GJT06133.1"/>
    <property type="molecule type" value="Genomic_DNA"/>
</dbReference>
<sequence>MGNVKKSITERTRHQRQYDRRVNKRQMQTQESKVDTSKGLDADIRPVYDGDPMAEIQLTVEVNSHAKKQSYKTRNRNIPVEKKSDAKKPERRISKGQKFSANKSSTVPTGKTVGTCHNTNDSAIPLGKETCSLNTVICANSSSLSAVTNGNPYSVNIKHHRGSSNTISEEAYFEVSGKEILASTGLNQFQQPFVCN</sequence>
<feature type="compositionally biased region" description="Basic and acidic residues" evidence="1">
    <location>
        <begin position="79"/>
        <end position="93"/>
    </location>
</feature>
<evidence type="ECO:0000256" key="1">
    <source>
        <dbReference type="SAM" id="MobiDB-lite"/>
    </source>
</evidence>
<feature type="compositionally biased region" description="Polar residues" evidence="1">
    <location>
        <begin position="97"/>
        <end position="109"/>
    </location>
</feature>
<gene>
    <name evidence="2" type="ORF">Tco_0840595</name>
</gene>
<evidence type="ECO:0000313" key="3">
    <source>
        <dbReference type="Proteomes" id="UP001151760"/>
    </source>
</evidence>
<feature type="compositionally biased region" description="Basic and acidic residues" evidence="1">
    <location>
        <begin position="32"/>
        <end position="46"/>
    </location>
</feature>
<feature type="region of interest" description="Disordered" evidence="1">
    <location>
        <begin position="1"/>
        <end position="46"/>
    </location>
</feature>
<protein>
    <submittedName>
        <fullName evidence="2">Uncharacterized protein</fullName>
    </submittedName>
</protein>
<dbReference type="Proteomes" id="UP001151760">
    <property type="component" value="Unassembled WGS sequence"/>
</dbReference>
<feature type="region of interest" description="Disordered" evidence="1">
    <location>
        <begin position="67"/>
        <end position="109"/>
    </location>
</feature>
<proteinExistence type="predicted"/>
<keyword evidence="3" id="KW-1185">Reference proteome</keyword>
<feature type="compositionally biased region" description="Basic and acidic residues" evidence="1">
    <location>
        <begin position="7"/>
        <end position="21"/>
    </location>
</feature>
<accession>A0ABQ5AXJ0</accession>
<comment type="caution">
    <text evidence="2">The sequence shown here is derived from an EMBL/GenBank/DDBJ whole genome shotgun (WGS) entry which is preliminary data.</text>
</comment>
<reference evidence="2" key="2">
    <citation type="submission" date="2022-01" db="EMBL/GenBank/DDBJ databases">
        <authorList>
            <person name="Yamashiro T."/>
            <person name="Shiraishi A."/>
            <person name="Satake H."/>
            <person name="Nakayama K."/>
        </authorList>
    </citation>
    <scope>NUCLEOTIDE SEQUENCE</scope>
</reference>
<evidence type="ECO:0000313" key="2">
    <source>
        <dbReference type="EMBL" id="GJT06133.1"/>
    </source>
</evidence>
<reference evidence="2" key="1">
    <citation type="journal article" date="2022" name="Int. J. Mol. Sci.">
        <title>Draft Genome of Tanacetum Coccineum: Genomic Comparison of Closely Related Tanacetum-Family Plants.</title>
        <authorList>
            <person name="Yamashiro T."/>
            <person name="Shiraishi A."/>
            <person name="Nakayama K."/>
            <person name="Satake H."/>
        </authorList>
    </citation>
    <scope>NUCLEOTIDE SEQUENCE</scope>
</reference>
<name>A0ABQ5AXJ0_9ASTR</name>